<accession>A0A8S0Z2X8</accession>
<dbReference type="AlphaFoldDB" id="A0A8S0Z2X8"/>
<dbReference type="Proteomes" id="UP000494256">
    <property type="component" value="Unassembled WGS sequence"/>
</dbReference>
<evidence type="ECO:0000313" key="2">
    <source>
        <dbReference type="Proteomes" id="UP000494256"/>
    </source>
</evidence>
<name>A0A8S0Z2X8_ARCPL</name>
<evidence type="ECO:0000313" key="1">
    <source>
        <dbReference type="EMBL" id="CAB3227297.1"/>
    </source>
</evidence>
<proteinExistence type="predicted"/>
<organism evidence="1 2">
    <name type="scientific">Arctia plantaginis</name>
    <name type="common">Wood tiger moth</name>
    <name type="synonym">Phalaena plantaginis</name>
    <dbReference type="NCBI Taxonomy" id="874455"/>
    <lineage>
        <taxon>Eukaryota</taxon>
        <taxon>Metazoa</taxon>
        <taxon>Ecdysozoa</taxon>
        <taxon>Arthropoda</taxon>
        <taxon>Hexapoda</taxon>
        <taxon>Insecta</taxon>
        <taxon>Pterygota</taxon>
        <taxon>Neoptera</taxon>
        <taxon>Endopterygota</taxon>
        <taxon>Lepidoptera</taxon>
        <taxon>Glossata</taxon>
        <taxon>Ditrysia</taxon>
        <taxon>Noctuoidea</taxon>
        <taxon>Erebidae</taxon>
        <taxon>Arctiinae</taxon>
        <taxon>Arctia</taxon>
    </lineage>
</organism>
<gene>
    <name evidence="1" type="ORF">APLA_LOCUS2940</name>
</gene>
<dbReference type="EMBL" id="CADEBD010000276">
    <property type="protein sequence ID" value="CAB3227297.1"/>
    <property type="molecule type" value="Genomic_DNA"/>
</dbReference>
<sequence length="69" mass="8084">MWKVQDQAVVHILRGVWLAVDSHRFIIYLLFTRTITFKPEDDFLGEVADEKGSIMSYHGRNFKKTLVCL</sequence>
<dbReference type="OrthoDB" id="6359065at2759"/>
<comment type="caution">
    <text evidence="1">The sequence shown here is derived from an EMBL/GenBank/DDBJ whole genome shotgun (WGS) entry which is preliminary data.</text>
</comment>
<protein>
    <submittedName>
        <fullName evidence="1">Uncharacterized protein</fullName>
    </submittedName>
</protein>
<reference evidence="1 2" key="1">
    <citation type="submission" date="2020-04" db="EMBL/GenBank/DDBJ databases">
        <authorList>
            <person name="Wallbank WR R."/>
            <person name="Pardo Diaz C."/>
            <person name="Kozak K."/>
            <person name="Martin S."/>
            <person name="Jiggins C."/>
            <person name="Moest M."/>
            <person name="Warren A I."/>
            <person name="Byers J.R.P. K."/>
            <person name="Montejo-Kovacevich G."/>
            <person name="Yen C E."/>
        </authorList>
    </citation>
    <scope>NUCLEOTIDE SEQUENCE [LARGE SCALE GENOMIC DNA]</scope>
</reference>